<accession>A0A1M4YZL5</accession>
<dbReference type="InterPro" id="IPR000743">
    <property type="entry name" value="Glyco_hydro_28"/>
</dbReference>
<dbReference type="RefSeq" id="WP_083570659.1">
    <property type="nucleotide sequence ID" value="NZ_FQUM01000003.1"/>
</dbReference>
<keyword evidence="4" id="KW-0325">Glycoprotein</keyword>
<keyword evidence="5" id="KW-0119">Carbohydrate metabolism</keyword>
<keyword evidence="11" id="KW-1185">Reference proteome</keyword>
<gene>
    <name evidence="10" type="ORF">SAMN05444274_103529</name>
</gene>
<dbReference type="Gene3D" id="2.160.20.10">
    <property type="entry name" value="Single-stranded right-handed beta-helix, Pectin lyase-like"/>
    <property type="match status" value="1"/>
</dbReference>
<evidence type="ECO:0000256" key="6">
    <source>
        <dbReference type="ARBA" id="ARBA00023295"/>
    </source>
</evidence>
<evidence type="ECO:0000256" key="3">
    <source>
        <dbReference type="ARBA" id="ARBA00022801"/>
    </source>
</evidence>
<comment type="function">
    <text evidence="8">Pectinolytic enzyme involved in the degradation of xylogalacturonan (xga), a galacturonan backbone heavily substituted with xylose, and which is one important component of the hairy regions of pectin. Activity requires a galacturonic acid backbone substituted with xylose.</text>
</comment>
<name>A0A1M4YZL5_9BACT</name>
<evidence type="ECO:0000256" key="2">
    <source>
        <dbReference type="ARBA" id="ARBA00022737"/>
    </source>
</evidence>
<dbReference type="InterPro" id="IPR011050">
    <property type="entry name" value="Pectin_lyase_fold/virulence"/>
</dbReference>
<organism evidence="10 11">
    <name type="scientific">Mariniphaga anaerophila</name>
    <dbReference type="NCBI Taxonomy" id="1484053"/>
    <lineage>
        <taxon>Bacteria</taxon>
        <taxon>Pseudomonadati</taxon>
        <taxon>Bacteroidota</taxon>
        <taxon>Bacteroidia</taxon>
        <taxon>Marinilabiliales</taxon>
        <taxon>Prolixibacteraceae</taxon>
        <taxon>Mariniphaga</taxon>
    </lineage>
</organism>
<dbReference type="Pfam" id="PF00295">
    <property type="entry name" value="Glyco_hydro_28"/>
    <property type="match status" value="1"/>
</dbReference>
<dbReference type="PANTHER" id="PTHR31736">
    <property type="match status" value="1"/>
</dbReference>
<keyword evidence="6 9" id="KW-0326">Glycosidase</keyword>
<dbReference type="Proteomes" id="UP000184164">
    <property type="component" value="Unassembled WGS sequence"/>
</dbReference>
<dbReference type="SUPFAM" id="SSF51126">
    <property type="entry name" value="Pectin lyase-like"/>
    <property type="match status" value="1"/>
</dbReference>
<protein>
    <submittedName>
        <fullName evidence="10">Glycosyl hydrolases family 28</fullName>
    </submittedName>
</protein>
<dbReference type="GO" id="GO:0004650">
    <property type="term" value="F:polygalacturonase activity"/>
    <property type="evidence" value="ECO:0007669"/>
    <property type="project" value="InterPro"/>
</dbReference>
<dbReference type="InterPro" id="IPR012334">
    <property type="entry name" value="Pectin_lyas_fold"/>
</dbReference>
<proteinExistence type="inferred from homology"/>
<comment type="similarity">
    <text evidence="1 9">Belongs to the glycosyl hydrolase 28 family.</text>
</comment>
<evidence type="ECO:0000313" key="11">
    <source>
        <dbReference type="Proteomes" id="UP000184164"/>
    </source>
</evidence>
<reference evidence="10 11" key="1">
    <citation type="submission" date="2016-11" db="EMBL/GenBank/DDBJ databases">
        <authorList>
            <person name="Jaros S."/>
            <person name="Januszkiewicz K."/>
            <person name="Wedrychowicz H."/>
        </authorList>
    </citation>
    <scope>NUCLEOTIDE SEQUENCE [LARGE SCALE GENOMIC DNA]</scope>
    <source>
        <strain evidence="10 11">DSM 26910</strain>
    </source>
</reference>
<evidence type="ECO:0000256" key="4">
    <source>
        <dbReference type="ARBA" id="ARBA00023180"/>
    </source>
</evidence>
<evidence type="ECO:0000256" key="7">
    <source>
        <dbReference type="ARBA" id="ARBA00023326"/>
    </source>
</evidence>
<dbReference type="AlphaFoldDB" id="A0A1M4YZL5"/>
<dbReference type="STRING" id="1484053.SAMN05444274_103529"/>
<dbReference type="EMBL" id="FQUM01000003">
    <property type="protein sequence ID" value="SHF11263.1"/>
    <property type="molecule type" value="Genomic_DNA"/>
</dbReference>
<keyword evidence="2" id="KW-0677">Repeat</keyword>
<dbReference type="OrthoDB" id="9795222at2"/>
<evidence type="ECO:0000256" key="8">
    <source>
        <dbReference type="ARBA" id="ARBA00037278"/>
    </source>
</evidence>
<evidence type="ECO:0000313" key="10">
    <source>
        <dbReference type="EMBL" id="SHF11263.1"/>
    </source>
</evidence>
<dbReference type="GO" id="GO:0000272">
    <property type="term" value="P:polysaccharide catabolic process"/>
    <property type="evidence" value="ECO:0007669"/>
    <property type="project" value="UniProtKB-KW"/>
</dbReference>
<dbReference type="PANTHER" id="PTHR31736:SF9">
    <property type="entry name" value="ENDO-XYLOGALACTURONAN HYDROLASE A-RELATED"/>
    <property type="match status" value="1"/>
</dbReference>
<evidence type="ECO:0000256" key="5">
    <source>
        <dbReference type="ARBA" id="ARBA00023277"/>
    </source>
</evidence>
<keyword evidence="3 9" id="KW-0378">Hydrolase</keyword>
<evidence type="ECO:0000256" key="9">
    <source>
        <dbReference type="RuleBase" id="RU361169"/>
    </source>
</evidence>
<keyword evidence="7" id="KW-0624">Polysaccharide degradation</keyword>
<sequence>MIKNIFLLILFPRLLFASVQVYRYSNEIEPSKQYSVKVNGISNFVLDNPVPSSFVAFGMENEVSVEIESKRTVKWVDVRPLSAGIKPVIQNDKICFNITKPGNYSVEINGKLSHPLFIFANPKEAKPSKNDPNVLFFEAGKVHRPGIIHPESGQQIYIEGGAYVIGAISATGVENIKVSGHGIMDGSLNNRLSQKQTAAIFSVDNGDESAGQYQRFIEFIDSKNISIKGLILNNSTTWQVVPINCENVTISGLKLVSDNPSDDGIDIVRSRNVHVKDCFIRVKDDCVAIKAHLDYPEDVIVDNVKIEQCIFWNAAWGNALEIGFELHAAEVRNITFSDCDIIHVEAGAVFSIHNSDKATVKNVLYENIRVEDARHKFIDLGIFRSKFCTDGSSDETYLNENITHDIWDNELKVPEGKKALHSQYRGRIENITFKNIQLLEGNYPFSLFIGYDERHAIDGVTIENLKVYGEKITSLKSFKLHSEFAKNIRVK</sequence>
<evidence type="ECO:0000256" key="1">
    <source>
        <dbReference type="ARBA" id="ARBA00008834"/>
    </source>
</evidence>